<protein>
    <submittedName>
        <fullName evidence="2">Alpha-Dystroglycan N-terminal domain 2</fullName>
    </submittedName>
</protein>
<name>A0AAW1MHR8_POPJA</name>
<sequence length="99" mass="10892">MHFIGSLTALLAVLSISQALDEDFAFDISDDLDIGGKSESSKDWGIPDSVAYVGQTFHLEIPKQVFGTNVQKYEAKVDGDKPLPKWLLFAKAGGYFRPK</sequence>
<dbReference type="EMBL" id="JASPKY010000044">
    <property type="protein sequence ID" value="KAK9745889.1"/>
    <property type="molecule type" value="Genomic_DNA"/>
</dbReference>
<dbReference type="AlphaFoldDB" id="A0AAW1MHR8"/>
<dbReference type="Gene3D" id="2.60.40.10">
    <property type="entry name" value="Immunoglobulins"/>
    <property type="match status" value="1"/>
</dbReference>
<proteinExistence type="predicted"/>
<organism evidence="2 3">
    <name type="scientific">Popillia japonica</name>
    <name type="common">Japanese beetle</name>
    <dbReference type="NCBI Taxonomy" id="7064"/>
    <lineage>
        <taxon>Eukaryota</taxon>
        <taxon>Metazoa</taxon>
        <taxon>Ecdysozoa</taxon>
        <taxon>Arthropoda</taxon>
        <taxon>Hexapoda</taxon>
        <taxon>Insecta</taxon>
        <taxon>Pterygota</taxon>
        <taxon>Neoptera</taxon>
        <taxon>Endopterygota</taxon>
        <taxon>Coleoptera</taxon>
        <taxon>Polyphaga</taxon>
        <taxon>Scarabaeiformia</taxon>
        <taxon>Scarabaeidae</taxon>
        <taxon>Rutelinae</taxon>
        <taxon>Popillia</taxon>
    </lineage>
</organism>
<comment type="caution">
    <text evidence="2">The sequence shown here is derived from an EMBL/GenBank/DDBJ whole genome shotgun (WGS) entry which is preliminary data.</text>
</comment>
<dbReference type="SUPFAM" id="SSF49313">
    <property type="entry name" value="Cadherin-like"/>
    <property type="match status" value="1"/>
</dbReference>
<dbReference type="GO" id="GO:0016020">
    <property type="term" value="C:membrane"/>
    <property type="evidence" value="ECO:0007669"/>
    <property type="project" value="InterPro"/>
</dbReference>
<dbReference type="InterPro" id="IPR015919">
    <property type="entry name" value="Cadherin-like_sf"/>
</dbReference>
<evidence type="ECO:0000256" key="1">
    <source>
        <dbReference type="SAM" id="SignalP"/>
    </source>
</evidence>
<dbReference type="Proteomes" id="UP001458880">
    <property type="component" value="Unassembled WGS sequence"/>
</dbReference>
<gene>
    <name evidence="2" type="ORF">QE152_g6524</name>
</gene>
<dbReference type="InterPro" id="IPR013783">
    <property type="entry name" value="Ig-like_fold"/>
</dbReference>
<feature type="chain" id="PRO_5044013492" evidence="1">
    <location>
        <begin position="20"/>
        <end position="99"/>
    </location>
</feature>
<accession>A0AAW1MHR8</accession>
<keyword evidence="1" id="KW-0732">Signal</keyword>
<feature type="signal peptide" evidence="1">
    <location>
        <begin position="1"/>
        <end position="19"/>
    </location>
</feature>
<evidence type="ECO:0000313" key="3">
    <source>
        <dbReference type="Proteomes" id="UP001458880"/>
    </source>
</evidence>
<keyword evidence="3" id="KW-1185">Reference proteome</keyword>
<reference evidence="2 3" key="1">
    <citation type="journal article" date="2024" name="BMC Genomics">
        <title>De novo assembly and annotation of Popillia japonica's genome with initial clues to its potential as an invasive pest.</title>
        <authorList>
            <person name="Cucini C."/>
            <person name="Boschi S."/>
            <person name="Funari R."/>
            <person name="Cardaioli E."/>
            <person name="Iannotti N."/>
            <person name="Marturano G."/>
            <person name="Paoli F."/>
            <person name="Bruttini M."/>
            <person name="Carapelli A."/>
            <person name="Frati F."/>
            <person name="Nardi F."/>
        </authorList>
    </citation>
    <scope>NUCLEOTIDE SEQUENCE [LARGE SCALE GENOMIC DNA]</scope>
    <source>
        <strain evidence="2">DMR45628</strain>
    </source>
</reference>
<dbReference type="GO" id="GO:0005509">
    <property type="term" value="F:calcium ion binding"/>
    <property type="evidence" value="ECO:0007669"/>
    <property type="project" value="InterPro"/>
</dbReference>
<evidence type="ECO:0000313" key="2">
    <source>
        <dbReference type="EMBL" id="KAK9745889.1"/>
    </source>
</evidence>